<evidence type="ECO:0000256" key="1">
    <source>
        <dbReference type="ARBA" id="ARBA00022729"/>
    </source>
</evidence>
<dbReference type="EMBL" id="JAJJML010000001">
    <property type="protein sequence ID" value="MCC9036098.1"/>
    <property type="molecule type" value="Genomic_DNA"/>
</dbReference>
<evidence type="ECO:0000313" key="5">
    <source>
        <dbReference type="EMBL" id="MCC9036098.1"/>
    </source>
</evidence>
<evidence type="ECO:0000313" key="6">
    <source>
        <dbReference type="Proteomes" id="UP000603715"/>
    </source>
</evidence>
<dbReference type="Pfam" id="PF18962">
    <property type="entry name" value="Por_Secre_tail"/>
    <property type="match status" value="1"/>
</dbReference>
<comment type="caution">
    <text evidence="5">The sequence shown here is derived from an EMBL/GenBank/DDBJ whole genome shotgun (WGS) entry which is preliminary data.</text>
</comment>
<reference evidence="5" key="1">
    <citation type="submission" date="2021-11" db="EMBL/GenBank/DDBJ databases">
        <title>Description of novel Chryseobacterium species.</title>
        <authorList>
            <person name="Saticioglu I.B."/>
            <person name="Ay H."/>
            <person name="Altun S."/>
            <person name="Duman M."/>
        </authorList>
    </citation>
    <scope>NUCLEOTIDE SEQUENCE</scope>
    <source>
        <strain evidence="5">C-39</strain>
    </source>
</reference>
<accession>A0A9Q3YT51</accession>
<dbReference type="InterPro" id="IPR045474">
    <property type="entry name" value="GEVED"/>
</dbReference>
<feature type="domain" description="Secretion system C-terminal sorting" evidence="2">
    <location>
        <begin position="141"/>
        <end position="201"/>
    </location>
</feature>
<evidence type="ECO:0000259" key="2">
    <source>
        <dbReference type="Pfam" id="PF18962"/>
    </source>
</evidence>
<dbReference type="Pfam" id="PF20009">
    <property type="entry name" value="GEVED"/>
    <property type="match status" value="1"/>
</dbReference>
<evidence type="ECO:0000313" key="7">
    <source>
        <dbReference type="Proteomes" id="UP001107960"/>
    </source>
</evidence>
<evidence type="ECO:0000259" key="3">
    <source>
        <dbReference type="Pfam" id="PF20009"/>
    </source>
</evidence>
<name>A0A9Q3YT51_9FLAO</name>
<keyword evidence="6" id="KW-1185">Reference proteome</keyword>
<dbReference type="AlphaFoldDB" id="A0A9Q3YT51"/>
<feature type="domain" description="GEVED" evidence="3">
    <location>
        <begin position="47"/>
        <end position="122"/>
    </location>
</feature>
<evidence type="ECO:0000313" key="4">
    <source>
        <dbReference type="EMBL" id="MBD3903267.1"/>
    </source>
</evidence>
<dbReference type="NCBIfam" id="TIGR04183">
    <property type="entry name" value="Por_Secre_tail"/>
    <property type="match status" value="1"/>
</dbReference>
<proteinExistence type="predicted"/>
<gene>
    <name evidence="4" type="ORF">IEW27_01480</name>
    <name evidence="5" type="ORF">LNP80_17910</name>
</gene>
<dbReference type="Proteomes" id="UP000603715">
    <property type="component" value="Unassembled WGS sequence"/>
</dbReference>
<sequence length="209" mass="23317">MTSDSEGSNYTDYTADSSRLIKLTKGSTDNTISVTKVWTDGEYAEGVAVWVDFNNDKIFDDSEKIASTEANTEPTATVSFNVPANAYFVDEVIRMRVAMRYFITRDNPCESFNYGEVEDYAVKISEFLAVDDLTSSDLKFYPNPVNDVLNINTTGIIQKVEIYNMAGQNVLSSNEIDKSQINMTSLKSGVYIVKITIDGNVEDLKVIKK</sequence>
<dbReference type="EMBL" id="JACXXP010000001">
    <property type="protein sequence ID" value="MBD3903267.1"/>
    <property type="molecule type" value="Genomic_DNA"/>
</dbReference>
<dbReference type="Proteomes" id="UP001107960">
    <property type="component" value="Unassembled WGS sequence"/>
</dbReference>
<dbReference type="InterPro" id="IPR026444">
    <property type="entry name" value="Secre_tail"/>
</dbReference>
<dbReference type="RefSeq" id="WP_191177905.1">
    <property type="nucleotide sequence ID" value="NZ_JACXXP010000001.1"/>
</dbReference>
<reference evidence="4" key="3">
    <citation type="submission" date="2024-05" db="EMBL/GenBank/DDBJ databases">
        <title>Description of novel Chryseobacterium sp. strain C-2.</title>
        <authorList>
            <person name="Saticioglu I.B."/>
        </authorList>
    </citation>
    <scope>NUCLEOTIDE SEQUENCE</scope>
    <source>
        <strain evidence="4">C-2</strain>
    </source>
</reference>
<protein>
    <submittedName>
        <fullName evidence="5">T9SS type A sorting domain-containing protein</fullName>
    </submittedName>
</protein>
<reference evidence="6" key="2">
    <citation type="submission" date="2023-07" db="EMBL/GenBank/DDBJ databases">
        <title>Description of novel Chryseobacterium sp. strain C-2.</title>
        <authorList>
            <person name="Saticioglu I.B."/>
        </authorList>
    </citation>
    <scope>NUCLEOTIDE SEQUENCE [LARGE SCALE GENOMIC DNA]</scope>
    <source>
        <strain evidence="6">C-2</strain>
    </source>
</reference>
<keyword evidence="1" id="KW-0732">Signal</keyword>
<organism evidence="5 7">
    <name type="scientific">Chryseobacterium muglaense</name>
    <dbReference type="NCBI Taxonomy" id="2893752"/>
    <lineage>
        <taxon>Bacteria</taxon>
        <taxon>Pseudomonadati</taxon>
        <taxon>Bacteroidota</taxon>
        <taxon>Flavobacteriia</taxon>
        <taxon>Flavobacteriales</taxon>
        <taxon>Weeksellaceae</taxon>
        <taxon>Chryseobacterium group</taxon>
        <taxon>Chryseobacterium</taxon>
    </lineage>
</organism>